<dbReference type="RefSeq" id="WP_007086211.1">
    <property type="nucleotide sequence ID" value="NZ_AJLS01000117.1"/>
</dbReference>
<keyword evidence="2" id="KW-1185">Reference proteome</keyword>
<dbReference type="EMBL" id="AJLS01000117">
    <property type="protein sequence ID" value="EKN66398.1"/>
    <property type="molecule type" value="Genomic_DNA"/>
</dbReference>
<protein>
    <submittedName>
        <fullName evidence="1">Uncharacterized protein</fullName>
    </submittedName>
</protein>
<gene>
    <name evidence="1" type="ORF">BABA_16077</name>
</gene>
<name>K6DEA9_9BACI</name>
<accession>K6DEA9</accession>
<dbReference type="eggNOG" id="ENOG502ZPZ1">
    <property type="taxonomic scope" value="Bacteria"/>
</dbReference>
<dbReference type="AlphaFoldDB" id="K6DEA9"/>
<dbReference type="Proteomes" id="UP000006316">
    <property type="component" value="Unassembled WGS sequence"/>
</dbReference>
<reference evidence="1 2" key="1">
    <citation type="journal article" date="2012" name="Front. Microbiol.">
        <title>Redundancy and modularity in membrane-associated dissimilatory nitrate reduction in Bacillus.</title>
        <authorList>
            <person name="Heylen K."/>
            <person name="Keltjens J."/>
        </authorList>
    </citation>
    <scope>NUCLEOTIDE SEQUENCE [LARGE SCALE GENOMIC DNA]</scope>
    <source>
        <strain evidence="2">LMG 21833T</strain>
    </source>
</reference>
<dbReference type="PATRIC" id="fig|1117379.3.peg.3336"/>
<sequence>MDTKEQSLLNYYYSKLMDHTFDEKDVYAFLQLIRNRSKENRCINELTDFVVQRDQYTGYIKGYLFEMRKKFESLGKTKTALRIEDVFSFKEMKNGINKALEQWQLDGLTNAQMNDFVTCLISILQQIPIMDDDREIGKLFFAISSKQIILMAEIEVYQNMFKKTNAVFPVLTANNSYLDMKKQDRYDTPYLFADKVIEIMSQDGKLEMIIPD</sequence>
<comment type="caution">
    <text evidence="1">The sequence shown here is derived from an EMBL/GenBank/DDBJ whole genome shotgun (WGS) entry which is preliminary data.</text>
</comment>
<organism evidence="1 2">
    <name type="scientific">Neobacillus bataviensis LMG 21833</name>
    <dbReference type="NCBI Taxonomy" id="1117379"/>
    <lineage>
        <taxon>Bacteria</taxon>
        <taxon>Bacillati</taxon>
        <taxon>Bacillota</taxon>
        <taxon>Bacilli</taxon>
        <taxon>Bacillales</taxon>
        <taxon>Bacillaceae</taxon>
        <taxon>Neobacillus</taxon>
    </lineage>
</organism>
<evidence type="ECO:0000313" key="2">
    <source>
        <dbReference type="Proteomes" id="UP000006316"/>
    </source>
</evidence>
<proteinExistence type="predicted"/>
<dbReference type="OrthoDB" id="2435298at2"/>
<evidence type="ECO:0000313" key="1">
    <source>
        <dbReference type="EMBL" id="EKN66398.1"/>
    </source>
</evidence>